<dbReference type="InterPro" id="IPR036220">
    <property type="entry name" value="UDP-Glc/GDP-Man_DH_C_sf"/>
</dbReference>
<keyword evidence="1" id="KW-0560">Oxidoreductase</keyword>
<evidence type="ECO:0000256" key="1">
    <source>
        <dbReference type="ARBA" id="ARBA00023002"/>
    </source>
</evidence>
<evidence type="ECO:0000256" key="3">
    <source>
        <dbReference type="PIRNR" id="PIRNR000124"/>
    </source>
</evidence>
<dbReference type="AlphaFoldDB" id="A0A9W5VS50"/>
<sequence length="447" mass="50395">MQDIFQKLLKKIEKKEALVGVVGLGYVGLPLALELASGGFQVVGLDVDADKIQRLQNGDSYILDISSRKLKDVLRAKKFIPSTNFHMLQQLDVISICVPTPLTPSHTPDMSYVLSAVKQIKEHMHEGILIILESTTYPGTTEELIEKELDSLGYKVGIDYYLCFSPERVDPGNKIYNIKNTPKVLGGTTDKCTKLGTEFYKTVMDTVYPVSSPKVAEMSKLLENTFRSMNIAFINEMSLLCEKLDIDIWETIDAAATKPFGFMKFTPGPGIGGHCIPLDPMYLSWKAKEANFYSKFIELAQETNKKMPEHVLAKVILALNEQGKSIRGARILMLGMAYKPDINDVRESPALEIYHLIKEHGGAIKYNDPLANTFQDRNKDIVYSVPLNYADMKSYDCIVITTHHSQYNIDEILKYAKIIIDTRNACGNYKNHKIFRLGSPHEKIHYL</sequence>
<dbReference type="PANTHER" id="PTHR43491:SF1">
    <property type="entry name" value="UDP-N-ACETYL-D-MANNOSAMINE DEHYDROGENASE"/>
    <property type="match status" value="1"/>
</dbReference>
<protein>
    <submittedName>
        <fullName evidence="5">Nucleotide sugar dehydrogenase</fullName>
    </submittedName>
</protein>
<dbReference type="Pfam" id="PF03720">
    <property type="entry name" value="UDPG_MGDP_dh_C"/>
    <property type="match status" value="1"/>
</dbReference>
<proteinExistence type="inferred from homology"/>
<dbReference type="SMART" id="SM00984">
    <property type="entry name" value="UDPG_MGDP_dh_C"/>
    <property type="match status" value="1"/>
</dbReference>
<dbReference type="SUPFAM" id="SSF52413">
    <property type="entry name" value="UDP-glucose/GDP-mannose dehydrogenase C-terminal domain"/>
    <property type="match status" value="1"/>
</dbReference>
<dbReference type="InterPro" id="IPR017476">
    <property type="entry name" value="UDP-Glc/GDP-Man"/>
</dbReference>
<dbReference type="PIRSF" id="PIRSF000124">
    <property type="entry name" value="UDPglc_GDPman_dh"/>
    <property type="match status" value="1"/>
</dbReference>
<dbReference type="GO" id="GO:0000271">
    <property type="term" value="P:polysaccharide biosynthetic process"/>
    <property type="evidence" value="ECO:0007669"/>
    <property type="project" value="InterPro"/>
</dbReference>
<accession>A0A9W5VS50</accession>
<dbReference type="Proteomes" id="UP000014028">
    <property type="component" value="Unassembled WGS sequence"/>
</dbReference>
<dbReference type="InterPro" id="IPR028359">
    <property type="entry name" value="UDP_ManNAc/GlcNAc_DH"/>
</dbReference>
<comment type="caution">
    <text evidence="5">The sequence shown here is derived from an EMBL/GenBank/DDBJ whole genome shotgun (WGS) entry which is preliminary data.</text>
</comment>
<dbReference type="SUPFAM" id="SSF48179">
    <property type="entry name" value="6-phosphogluconate dehydrogenase C-terminal domain-like"/>
    <property type="match status" value="1"/>
</dbReference>
<dbReference type="EMBL" id="AHFK01000046">
    <property type="protein sequence ID" value="EOQ11113.1"/>
    <property type="molecule type" value="Genomic_DNA"/>
</dbReference>
<name>A0A9W5VS50_BACCE</name>
<evidence type="ECO:0000313" key="5">
    <source>
        <dbReference type="EMBL" id="EOQ11113.1"/>
    </source>
</evidence>
<evidence type="ECO:0000313" key="6">
    <source>
        <dbReference type="Proteomes" id="UP000014028"/>
    </source>
</evidence>
<comment type="similarity">
    <text evidence="3">Belongs to the UDP-glucose/GDP-mannose dehydrogenase family.</text>
</comment>
<organism evidence="5 6">
    <name type="scientific">Bacillus cereus VD184</name>
    <dbReference type="NCBI Taxonomy" id="1053242"/>
    <lineage>
        <taxon>Bacteria</taxon>
        <taxon>Bacillati</taxon>
        <taxon>Bacillota</taxon>
        <taxon>Bacilli</taxon>
        <taxon>Bacillales</taxon>
        <taxon>Bacillaceae</taxon>
        <taxon>Bacillus</taxon>
        <taxon>Bacillus cereus group</taxon>
    </lineage>
</organism>
<evidence type="ECO:0000259" key="4">
    <source>
        <dbReference type="SMART" id="SM00984"/>
    </source>
</evidence>
<dbReference type="SUPFAM" id="SSF51735">
    <property type="entry name" value="NAD(P)-binding Rossmann-fold domains"/>
    <property type="match status" value="1"/>
</dbReference>
<feature type="domain" description="UDP-glucose/GDP-mannose dehydrogenase C-terminal" evidence="4">
    <location>
        <begin position="332"/>
        <end position="428"/>
    </location>
</feature>
<dbReference type="PANTHER" id="PTHR43491">
    <property type="entry name" value="UDP-N-ACETYL-D-MANNOSAMINE DEHYDROGENASE"/>
    <property type="match status" value="1"/>
</dbReference>
<dbReference type="InterPro" id="IPR001732">
    <property type="entry name" value="UDP-Glc/GDP-Man_DH_N"/>
</dbReference>
<dbReference type="Gene3D" id="3.40.50.720">
    <property type="entry name" value="NAD(P)-binding Rossmann-like Domain"/>
    <property type="match status" value="2"/>
</dbReference>
<keyword evidence="2" id="KW-0520">NAD</keyword>
<dbReference type="NCBIfam" id="TIGR03026">
    <property type="entry name" value="NDP-sugDHase"/>
    <property type="match status" value="1"/>
</dbReference>
<evidence type="ECO:0000256" key="2">
    <source>
        <dbReference type="ARBA" id="ARBA00023027"/>
    </source>
</evidence>
<reference evidence="5 6" key="1">
    <citation type="submission" date="2012-12" db="EMBL/GenBank/DDBJ databases">
        <title>The Genome Sequence of Bacillus cereus VD184.</title>
        <authorList>
            <consortium name="The Broad Institute Genome Sequencing Platform"/>
            <consortium name="The Broad Institute Genome Sequencing Center for Infectious Disease"/>
            <person name="Feldgarden M."/>
            <person name="Van der Auwera G.A."/>
            <person name="Mahillon J."/>
            <person name="Duprez V."/>
            <person name="Timmery S."/>
            <person name="Mattelet C."/>
            <person name="Dierick K."/>
            <person name="Sun M."/>
            <person name="Yu Z."/>
            <person name="Zhu L."/>
            <person name="Hu X."/>
            <person name="Shank E.B."/>
            <person name="Swiecicka I."/>
            <person name="Hansen B.M."/>
            <person name="Andrup L."/>
            <person name="Walker B."/>
            <person name="Young S.K."/>
            <person name="Zeng Q."/>
            <person name="Gargeya S."/>
            <person name="Fitzgerald M."/>
            <person name="Haas B."/>
            <person name="Abouelleil A."/>
            <person name="Alvarado L."/>
            <person name="Arachchi H.M."/>
            <person name="Berlin A.M."/>
            <person name="Chapman S.B."/>
            <person name="Dewar J."/>
            <person name="Goldberg J."/>
            <person name="Griggs A."/>
            <person name="Gujja S."/>
            <person name="Hansen M."/>
            <person name="Howarth C."/>
            <person name="Imamovic A."/>
            <person name="Larimer J."/>
            <person name="McCowan C."/>
            <person name="Murphy C."/>
            <person name="Neiman D."/>
            <person name="Pearson M."/>
            <person name="Priest M."/>
            <person name="Roberts A."/>
            <person name="Saif S."/>
            <person name="Shea T."/>
            <person name="Sisk P."/>
            <person name="Sykes S."/>
            <person name="Wortman J."/>
            <person name="Nusbaum C."/>
            <person name="Birren B."/>
        </authorList>
    </citation>
    <scope>NUCLEOTIDE SEQUENCE [LARGE SCALE GENOMIC DNA]</scope>
    <source>
        <strain evidence="5 6">VD184</strain>
    </source>
</reference>
<dbReference type="PIRSF" id="PIRSF500136">
    <property type="entry name" value="UDP_ManNAc_DH"/>
    <property type="match status" value="1"/>
</dbReference>
<dbReference type="GO" id="GO:0016616">
    <property type="term" value="F:oxidoreductase activity, acting on the CH-OH group of donors, NAD or NADP as acceptor"/>
    <property type="evidence" value="ECO:0007669"/>
    <property type="project" value="InterPro"/>
</dbReference>
<dbReference type="InterPro" id="IPR014026">
    <property type="entry name" value="UDP-Glc/GDP-Man_DH_dimer"/>
</dbReference>
<dbReference type="Pfam" id="PF03721">
    <property type="entry name" value="UDPG_MGDP_dh_N"/>
    <property type="match status" value="1"/>
</dbReference>
<dbReference type="GO" id="GO:0051287">
    <property type="term" value="F:NAD binding"/>
    <property type="evidence" value="ECO:0007669"/>
    <property type="project" value="InterPro"/>
</dbReference>
<gene>
    <name evidence="5" type="ORF">IKC_05712</name>
</gene>
<dbReference type="InterPro" id="IPR008927">
    <property type="entry name" value="6-PGluconate_DH-like_C_sf"/>
</dbReference>
<dbReference type="Pfam" id="PF00984">
    <property type="entry name" value="UDPG_MGDP_dh"/>
    <property type="match status" value="1"/>
</dbReference>
<dbReference type="GO" id="GO:0016628">
    <property type="term" value="F:oxidoreductase activity, acting on the CH-CH group of donors, NAD or NADP as acceptor"/>
    <property type="evidence" value="ECO:0007669"/>
    <property type="project" value="InterPro"/>
</dbReference>
<dbReference type="InterPro" id="IPR036291">
    <property type="entry name" value="NAD(P)-bd_dom_sf"/>
</dbReference>
<dbReference type="InterPro" id="IPR014027">
    <property type="entry name" value="UDP-Glc/GDP-Man_DH_C"/>
</dbReference>
<dbReference type="RefSeq" id="WP_016122912.1">
    <property type="nucleotide sequence ID" value="NZ_KB976831.1"/>
</dbReference>